<comment type="caution">
    <text evidence="2">The sequence shown here is derived from an EMBL/GenBank/DDBJ whole genome shotgun (WGS) entry which is preliminary data.</text>
</comment>
<keyword evidence="3" id="KW-1185">Reference proteome</keyword>
<name>A0AAD2CUL2_9STRA</name>
<feature type="signal peptide" evidence="1">
    <location>
        <begin position="1"/>
        <end position="22"/>
    </location>
</feature>
<evidence type="ECO:0000256" key="1">
    <source>
        <dbReference type="SAM" id="SignalP"/>
    </source>
</evidence>
<reference evidence="2" key="1">
    <citation type="submission" date="2023-08" db="EMBL/GenBank/DDBJ databases">
        <authorList>
            <person name="Audoor S."/>
            <person name="Bilcke G."/>
        </authorList>
    </citation>
    <scope>NUCLEOTIDE SEQUENCE</scope>
</reference>
<dbReference type="Proteomes" id="UP001295423">
    <property type="component" value="Unassembled WGS sequence"/>
</dbReference>
<gene>
    <name evidence="2" type="ORF">CYCCA115_LOCUS7790</name>
</gene>
<dbReference type="EMBL" id="CAKOGP040001112">
    <property type="protein sequence ID" value="CAJ1942124.1"/>
    <property type="molecule type" value="Genomic_DNA"/>
</dbReference>
<dbReference type="AlphaFoldDB" id="A0AAD2CUL2"/>
<protein>
    <submittedName>
        <fullName evidence="2">Uncharacterized protein</fullName>
    </submittedName>
</protein>
<evidence type="ECO:0000313" key="2">
    <source>
        <dbReference type="EMBL" id="CAJ1942124.1"/>
    </source>
</evidence>
<evidence type="ECO:0000313" key="3">
    <source>
        <dbReference type="Proteomes" id="UP001295423"/>
    </source>
</evidence>
<accession>A0AAD2CUL2</accession>
<sequence>MMHYNQYLFCILCFYLASSSLAFSTSPLAGKIHGQRVETALFYDESLDKARSAEPLTLTAEDLATLHNLRTRVVTIPIVLMDAILPQQELSFISDDRKAALMLKHALESETPEIGVIGFNPHDGSPLNKGVTAPIAPDQITYGIESDSDMSMGIKLKGHRCFDVLGEPFMDDTNSFYLANVEITDRRKETMTEEMEEKAEKYFSMIEDQVGDFVYWMKKEEIMSNDELTEHLETLGPLPDDLKERALWVGSLVNPVPALSDVCPDIRPALLSCRNSHDRLAVASIALHAGIDRLSNARH</sequence>
<keyword evidence="1" id="KW-0732">Signal</keyword>
<feature type="chain" id="PRO_5042091804" evidence="1">
    <location>
        <begin position="23"/>
        <end position="299"/>
    </location>
</feature>
<organism evidence="2 3">
    <name type="scientific">Cylindrotheca closterium</name>
    <dbReference type="NCBI Taxonomy" id="2856"/>
    <lineage>
        <taxon>Eukaryota</taxon>
        <taxon>Sar</taxon>
        <taxon>Stramenopiles</taxon>
        <taxon>Ochrophyta</taxon>
        <taxon>Bacillariophyta</taxon>
        <taxon>Bacillariophyceae</taxon>
        <taxon>Bacillariophycidae</taxon>
        <taxon>Bacillariales</taxon>
        <taxon>Bacillariaceae</taxon>
        <taxon>Cylindrotheca</taxon>
    </lineage>
</organism>
<proteinExistence type="predicted"/>